<dbReference type="RefSeq" id="WP_013052533.1">
    <property type="nucleotide sequence ID" value="NC_014012.1"/>
</dbReference>
<organism evidence="1 2">
    <name type="scientific">Shewanella violacea (strain JCM 10179 / CIP 106290 / LMG 19151 / DSS12)</name>
    <dbReference type="NCBI Taxonomy" id="637905"/>
    <lineage>
        <taxon>Bacteria</taxon>
        <taxon>Pseudomonadati</taxon>
        <taxon>Pseudomonadota</taxon>
        <taxon>Gammaproteobacteria</taxon>
        <taxon>Alteromonadales</taxon>
        <taxon>Shewanellaceae</taxon>
        <taxon>Shewanella</taxon>
    </lineage>
</organism>
<accession>D4ZB42</accession>
<gene>
    <name evidence="1" type="ordered locus">SVI_3266</name>
</gene>
<evidence type="ECO:0000313" key="1">
    <source>
        <dbReference type="EMBL" id="BAJ03237.1"/>
    </source>
</evidence>
<dbReference type="OrthoDB" id="9830425at2"/>
<reference evidence="2" key="1">
    <citation type="journal article" date="2010" name="Mol. Biosyst.">
        <title>Complete genome sequence and comparative analysis of Shewanella violacea, a psychrophilic and piezophilic bacterium from deep sea floor sediments.</title>
        <authorList>
            <person name="Aono E."/>
            <person name="Baba T."/>
            <person name="Ara T."/>
            <person name="Nishi T."/>
            <person name="Nakamichi T."/>
            <person name="Inamoto E."/>
            <person name="Toyonaga H."/>
            <person name="Hasegawa M."/>
            <person name="Takai Y."/>
            <person name="Okumura Y."/>
            <person name="Baba M."/>
            <person name="Tomita M."/>
            <person name="Kato C."/>
            <person name="Oshima T."/>
            <person name="Nakasone K."/>
            <person name="Mori H."/>
        </authorList>
    </citation>
    <scope>NUCLEOTIDE SEQUENCE [LARGE SCALE GENOMIC DNA]</scope>
    <source>
        <strain evidence="2">JCM 10179 / CIP 106290 / LMG 19151 / DSS12</strain>
    </source>
</reference>
<proteinExistence type="predicted"/>
<sequence>MKKTIIIFLTLLLISCGETRVMTLVEMPQDWSDKTGQAFLNKVDMRKIQYSVLKQFPESVQKQININIMPLIFKPAGDKDRFYKYEVTVNTHQEWDKTKQVEKYIAHYLEQLLEQPDAMKPMVFVPLPKGYSVQDSQQVLYKLDMSQLKLGLAKNFPGIENRPLHMKIVPIEFKPKNLKYHVMVVSESDHEFEYAVEQYIAQFLKKGLKVS</sequence>
<dbReference type="PROSITE" id="PS51257">
    <property type="entry name" value="PROKAR_LIPOPROTEIN"/>
    <property type="match status" value="1"/>
</dbReference>
<protein>
    <recommendedName>
        <fullName evidence="3">Lipoprotein</fullName>
    </recommendedName>
</protein>
<evidence type="ECO:0008006" key="3">
    <source>
        <dbReference type="Google" id="ProtNLM"/>
    </source>
</evidence>
<dbReference type="STRING" id="637905.SVI_3266"/>
<dbReference type="Proteomes" id="UP000002350">
    <property type="component" value="Chromosome"/>
</dbReference>
<dbReference type="AlphaFoldDB" id="D4ZB42"/>
<name>D4ZB42_SHEVD</name>
<dbReference type="HOGENOM" id="CLU_1304182_0_0_6"/>
<keyword evidence="2" id="KW-1185">Reference proteome</keyword>
<dbReference type="EMBL" id="AP011177">
    <property type="protein sequence ID" value="BAJ03237.1"/>
    <property type="molecule type" value="Genomic_DNA"/>
</dbReference>
<evidence type="ECO:0000313" key="2">
    <source>
        <dbReference type="Proteomes" id="UP000002350"/>
    </source>
</evidence>
<dbReference type="KEGG" id="svo:SVI_3266"/>